<dbReference type="EMBL" id="CAMPGE010018231">
    <property type="protein sequence ID" value="CAI2376670.1"/>
    <property type="molecule type" value="Genomic_DNA"/>
</dbReference>
<protein>
    <submittedName>
        <fullName evidence="1">Uncharacterized protein</fullName>
    </submittedName>
</protein>
<dbReference type="InterPro" id="IPR036291">
    <property type="entry name" value="NAD(P)-bd_dom_sf"/>
</dbReference>
<dbReference type="SUPFAM" id="SSF51735">
    <property type="entry name" value="NAD(P)-binding Rossmann-fold domains"/>
    <property type="match status" value="1"/>
</dbReference>
<gene>
    <name evidence="1" type="ORF">ECRASSUSDP1_LOCUS18040</name>
</gene>
<organism evidence="1 2">
    <name type="scientific">Euplotes crassus</name>
    <dbReference type="NCBI Taxonomy" id="5936"/>
    <lineage>
        <taxon>Eukaryota</taxon>
        <taxon>Sar</taxon>
        <taxon>Alveolata</taxon>
        <taxon>Ciliophora</taxon>
        <taxon>Intramacronucleata</taxon>
        <taxon>Spirotrichea</taxon>
        <taxon>Hypotrichia</taxon>
        <taxon>Euplotida</taxon>
        <taxon>Euplotidae</taxon>
        <taxon>Moneuplotes</taxon>
    </lineage>
</organism>
<reference evidence="1" key="1">
    <citation type="submission" date="2023-07" db="EMBL/GenBank/DDBJ databases">
        <authorList>
            <consortium name="AG Swart"/>
            <person name="Singh M."/>
            <person name="Singh A."/>
            <person name="Seah K."/>
            <person name="Emmerich C."/>
        </authorList>
    </citation>
    <scope>NUCLEOTIDE SEQUENCE</scope>
    <source>
        <strain evidence="1">DP1</strain>
    </source>
</reference>
<sequence length="283" mass="32258">MLAASMKGRSKMLVHRSRRSFGWFGFGKRVKSRTDGYEQCHVVLNFKACEMGRLLVDKIAKKAPGKRVIAVAADVKEQRSGYSEQVEFFEADLGEKEGLAELINYMHECKYSIETLFHNYPRILKIEGEENSLDHFKDIMAQIIQQPMITNSEILQEELICADPSASERQATIFHSILRQKGIYSILQGTFMHMERCLESDLKKHKTSVVQIDPGIYSSEHLSNIPNAPKSLNTSSTQIIPAEVVAETISSQIINHRVLESPKINLYDLLSEYSEPPYYKEIK</sequence>
<name>A0AAD2D1D3_EUPCR</name>
<dbReference type="Proteomes" id="UP001295684">
    <property type="component" value="Unassembled WGS sequence"/>
</dbReference>
<dbReference type="AlphaFoldDB" id="A0AAD2D1D3"/>
<comment type="caution">
    <text evidence="1">The sequence shown here is derived from an EMBL/GenBank/DDBJ whole genome shotgun (WGS) entry which is preliminary data.</text>
</comment>
<dbReference type="Gene3D" id="3.40.50.720">
    <property type="entry name" value="NAD(P)-binding Rossmann-like Domain"/>
    <property type="match status" value="1"/>
</dbReference>
<evidence type="ECO:0000313" key="2">
    <source>
        <dbReference type="Proteomes" id="UP001295684"/>
    </source>
</evidence>
<accession>A0AAD2D1D3</accession>
<evidence type="ECO:0000313" key="1">
    <source>
        <dbReference type="EMBL" id="CAI2376670.1"/>
    </source>
</evidence>
<proteinExistence type="predicted"/>
<keyword evidence="2" id="KW-1185">Reference proteome</keyword>